<dbReference type="PATRIC" id="fig|1227456.3.peg.1944"/>
<evidence type="ECO:0000313" key="10">
    <source>
        <dbReference type="Proteomes" id="UP000011625"/>
    </source>
</evidence>
<evidence type="ECO:0000259" key="8">
    <source>
        <dbReference type="Pfam" id="PF13462"/>
    </source>
</evidence>
<dbReference type="InterPro" id="IPR012336">
    <property type="entry name" value="Thioredoxin-like_fold"/>
</dbReference>
<feature type="domain" description="Thioredoxin-like fold" evidence="8">
    <location>
        <begin position="47"/>
        <end position="207"/>
    </location>
</feature>
<keyword evidence="10" id="KW-1185">Reference proteome</keyword>
<reference evidence="9 10" key="1">
    <citation type="journal article" date="2014" name="PLoS Genet.">
        <title>Phylogenetically driven sequencing of extremely halophilic archaea reveals strategies for static and dynamic osmo-response.</title>
        <authorList>
            <person name="Becker E.A."/>
            <person name="Seitzer P.M."/>
            <person name="Tritt A."/>
            <person name="Larsen D."/>
            <person name="Krusor M."/>
            <person name="Yao A.I."/>
            <person name="Wu D."/>
            <person name="Madern D."/>
            <person name="Eisen J.A."/>
            <person name="Darling A.E."/>
            <person name="Facciotti M.T."/>
        </authorList>
    </citation>
    <scope>NUCLEOTIDE SEQUENCE [LARGE SCALE GENOMIC DNA]</scope>
    <source>
        <strain evidence="9 10">DSM 8989</strain>
    </source>
</reference>
<dbReference type="RefSeq" id="WP_005042994.1">
    <property type="nucleotide sequence ID" value="NZ_AOME01000053.1"/>
</dbReference>
<dbReference type="Gene3D" id="3.40.30.10">
    <property type="entry name" value="Glutaredoxin"/>
    <property type="match status" value="1"/>
</dbReference>
<evidence type="ECO:0000256" key="4">
    <source>
        <dbReference type="ARBA" id="ARBA00022982"/>
    </source>
</evidence>
<dbReference type="AlphaFoldDB" id="M0N7R9"/>
<organism evidence="9 10">
    <name type="scientific">Halococcus salifodinae DSM 8989</name>
    <dbReference type="NCBI Taxonomy" id="1227456"/>
    <lineage>
        <taxon>Archaea</taxon>
        <taxon>Methanobacteriati</taxon>
        <taxon>Methanobacteriota</taxon>
        <taxon>Stenosarchaea group</taxon>
        <taxon>Halobacteria</taxon>
        <taxon>Halobacteriales</taxon>
        <taxon>Halococcaceae</taxon>
        <taxon>Halococcus</taxon>
    </lineage>
</organism>
<evidence type="ECO:0000256" key="3">
    <source>
        <dbReference type="ARBA" id="ARBA00022729"/>
    </source>
</evidence>
<evidence type="ECO:0000256" key="6">
    <source>
        <dbReference type="ARBA" id="ARBA00023157"/>
    </source>
</evidence>
<evidence type="ECO:0000256" key="7">
    <source>
        <dbReference type="ARBA" id="ARBA00023284"/>
    </source>
</evidence>
<evidence type="ECO:0000256" key="1">
    <source>
        <dbReference type="ARBA" id="ARBA00005791"/>
    </source>
</evidence>
<dbReference type="STRING" id="1227456.C450_09643"/>
<comment type="similarity">
    <text evidence="2">Belongs to the glutaredoxin family.</text>
</comment>
<dbReference type="InterPro" id="IPR036249">
    <property type="entry name" value="Thioredoxin-like_sf"/>
</dbReference>
<keyword evidence="3" id="KW-0732">Signal</keyword>
<gene>
    <name evidence="9" type="ORF">C450_09643</name>
</gene>
<comment type="caution">
    <text evidence="9">The sequence shown here is derived from an EMBL/GenBank/DDBJ whole genome shotgun (WGS) entry which is preliminary data.</text>
</comment>
<dbReference type="GO" id="GO:0016491">
    <property type="term" value="F:oxidoreductase activity"/>
    <property type="evidence" value="ECO:0007669"/>
    <property type="project" value="UniProtKB-KW"/>
</dbReference>
<protein>
    <submittedName>
        <fullName evidence="9">DSBA oxidoreductase</fullName>
    </submittedName>
</protein>
<keyword evidence="6" id="KW-1015">Disulfide bond</keyword>
<accession>M0N7R9</accession>
<dbReference type="Pfam" id="PF13462">
    <property type="entry name" value="Thioredoxin_4"/>
    <property type="match status" value="1"/>
</dbReference>
<name>M0N7R9_9EURY</name>
<keyword evidence="4" id="KW-0813">Transport</keyword>
<dbReference type="OrthoDB" id="15256at2157"/>
<dbReference type="EMBL" id="AOME01000053">
    <property type="protein sequence ID" value="EMA52720.1"/>
    <property type="molecule type" value="Genomic_DNA"/>
</dbReference>
<dbReference type="PROSITE" id="PS51257">
    <property type="entry name" value="PROKAR_LIPOPROTEIN"/>
    <property type="match status" value="1"/>
</dbReference>
<dbReference type="SUPFAM" id="SSF52833">
    <property type="entry name" value="Thioredoxin-like"/>
    <property type="match status" value="1"/>
</dbReference>
<dbReference type="PANTHER" id="PTHR13887">
    <property type="entry name" value="GLUTATHIONE S-TRANSFERASE KAPPA"/>
    <property type="match status" value="1"/>
</dbReference>
<evidence type="ECO:0000256" key="5">
    <source>
        <dbReference type="ARBA" id="ARBA00023002"/>
    </source>
</evidence>
<evidence type="ECO:0000256" key="2">
    <source>
        <dbReference type="ARBA" id="ARBA00007787"/>
    </source>
</evidence>
<keyword evidence="7" id="KW-0676">Redox-active center</keyword>
<dbReference type="Proteomes" id="UP000011625">
    <property type="component" value="Unassembled WGS sequence"/>
</dbReference>
<sequence length="210" mass="22064">MNRRRALLGVAGLATTALAGCLGGGASGGSGSSGNASGQSGDALPAPVKGDAEASVTVAVFEDFACSHCRTYNVDVLPQIQSEYIDSGTIRYEHWDMPVVNDQSNYAANAARAVQDRTDDAAFWRYAGLLFENQSSLGEELYGSLANQLDLEAEPVRTAAMNQSYESTVMGNRDQGEQRGVTGTPTVFVNDTAVSGYSFDAISSAIESAR</sequence>
<dbReference type="PANTHER" id="PTHR13887:SF14">
    <property type="entry name" value="DISULFIDE BOND FORMATION PROTEIN D"/>
    <property type="match status" value="1"/>
</dbReference>
<comment type="similarity">
    <text evidence="1">Belongs to the thioredoxin family. DsbA subfamily.</text>
</comment>
<proteinExistence type="inferred from homology"/>
<evidence type="ECO:0000313" key="9">
    <source>
        <dbReference type="EMBL" id="EMA52720.1"/>
    </source>
</evidence>
<keyword evidence="4" id="KW-0249">Electron transport</keyword>
<keyword evidence="5" id="KW-0560">Oxidoreductase</keyword>